<evidence type="ECO:0000256" key="1">
    <source>
        <dbReference type="SAM" id="MobiDB-lite"/>
    </source>
</evidence>
<accession>A0A0G4HFA5</accession>
<feature type="transmembrane region" description="Helical" evidence="2">
    <location>
        <begin position="213"/>
        <end position="238"/>
    </location>
</feature>
<feature type="transmembrane region" description="Helical" evidence="2">
    <location>
        <begin position="1638"/>
        <end position="1657"/>
    </location>
</feature>
<feature type="transmembrane region" description="Helical" evidence="2">
    <location>
        <begin position="24"/>
        <end position="49"/>
    </location>
</feature>
<feature type="transmembrane region" description="Helical" evidence="2">
    <location>
        <begin position="1398"/>
        <end position="1418"/>
    </location>
</feature>
<keyword evidence="2" id="KW-0812">Transmembrane</keyword>
<feature type="transmembrane region" description="Helical" evidence="2">
    <location>
        <begin position="858"/>
        <end position="876"/>
    </location>
</feature>
<feature type="region of interest" description="Disordered" evidence="1">
    <location>
        <begin position="649"/>
        <end position="670"/>
    </location>
</feature>
<feature type="compositionally biased region" description="Gly residues" evidence="1">
    <location>
        <begin position="1102"/>
        <end position="1112"/>
    </location>
</feature>
<proteinExistence type="predicted"/>
<dbReference type="SUPFAM" id="SSF53448">
    <property type="entry name" value="Nucleotide-diphospho-sugar transferases"/>
    <property type="match status" value="1"/>
</dbReference>
<feature type="compositionally biased region" description="Basic and acidic residues" evidence="1">
    <location>
        <begin position="1248"/>
        <end position="1274"/>
    </location>
</feature>
<feature type="transmembrane region" description="Helical" evidence="2">
    <location>
        <begin position="747"/>
        <end position="775"/>
    </location>
</feature>
<keyword evidence="2" id="KW-0472">Membrane</keyword>
<gene>
    <name evidence="3" type="ORF">Cvel_6636</name>
</gene>
<feature type="transmembrane region" description="Helical" evidence="2">
    <location>
        <begin position="1677"/>
        <end position="1699"/>
    </location>
</feature>
<feature type="region of interest" description="Disordered" evidence="1">
    <location>
        <begin position="159"/>
        <end position="180"/>
    </location>
</feature>
<feature type="compositionally biased region" description="Acidic residues" evidence="1">
    <location>
        <begin position="1081"/>
        <end position="1091"/>
    </location>
</feature>
<reference evidence="3" key="1">
    <citation type="submission" date="2014-11" db="EMBL/GenBank/DDBJ databases">
        <authorList>
            <person name="Otto D Thomas"/>
            <person name="Naeem Raeece"/>
        </authorList>
    </citation>
    <scope>NUCLEOTIDE SEQUENCE</scope>
</reference>
<feature type="region of interest" description="Disordered" evidence="1">
    <location>
        <begin position="1080"/>
        <end position="1145"/>
    </location>
</feature>
<dbReference type="EMBL" id="CDMZ01002524">
    <property type="protein sequence ID" value="CEM42738.1"/>
    <property type="molecule type" value="Genomic_DNA"/>
</dbReference>
<feature type="region of interest" description="Disordered" evidence="1">
    <location>
        <begin position="1344"/>
        <end position="1373"/>
    </location>
</feature>
<organism evidence="3">
    <name type="scientific">Chromera velia CCMP2878</name>
    <dbReference type="NCBI Taxonomy" id="1169474"/>
    <lineage>
        <taxon>Eukaryota</taxon>
        <taxon>Sar</taxon>
        <taxon>Alveolata</taxon>
        <taxon>Colpodellida</taxon>
        <taxon>Chromeraceae</taxon>
        <taxon>Chromera</taxon>
    </lineage>
</organism>
<feature type="compositionally biased region" description="Basic and acidic residues" evidence="1">
    <location>
        <begin position="1553"/>
        <end position="1565"/>
    </location>
</feature>
<feature type="compositionally biased region" description="Polar residues" evidence="1">
    <location>
        <begin position="1299"/>
        <end position="1312"/>
    </location>
</feature>
<evidence type="ECO:0000313" key="3">
    <source>
        <dbReference type="EMBL" id="CEM42738.1"/>
    </source>
</evidence>
<feature type="transmembrane region" description="Helical" evidence="2">
    <location>
        <begin position="808"/>
        <end position="825"/>
    </location>
</feature>
<evidence type="ECO:0000256" key="2">
    <source>
        <dbReference type="SAM" id="Phobius"/>
    </source>
</evidence>
<feature type="transmembrane region" description="Helical" evidence="2">
    <location>
        <begin position="888"/>
        <end position="906"/>
    </location>
</feature>
<feature type="region of interest" description="Disordered" evidence="1">
    <location>
        <begin position="322"/>
        <end position="352"/>
    </location>
</feature>
<feature type="region of interest" description="Disordered" evidence="1">
    <location>
        <begin position="1241"/>
        <end position="1329"/>
    </location>
</feature>
<keyword evidence="2" id="KW-1133">Transmembrane helix</keyword>
<feature type="compositionally biased region" description="Polar residues" evidence="1">
    <location>
        <begin position="659"/>
        <end position="668"/>
    </location>
</feature>
<feature type="compositionally biased region" description="Polar residues" evidence="1">
    <location>
        <begin position="324"/>
        <end position="334"/>
    </location>
</feature>
<feature type="region of interest" description="Disordered" evidence="1">
    <location>
        <begin position="372"/>
        <end position="396"/>
    </location>
</feature>
<feature type="region of interest" description="Disordered" evidence="1">
    <location>
        <begin position="1553"/>
        <end position="1603"/>
    </location>
</feature>
<feature type="compositionally biased region" description="Low complexity" evidence="1">
    <location>
        <begin position="1132"/>
        <end position="1145"/>
    </location>
</feature>
<feature type="compositionally biased region" description="Acidic residues" evidence="1">
    <location>
        <begin position="1279"/>
        <end position="1290"/>
    </location>
</feature>
<dbReference type="InterPro" id="IPR029044">
    <property type="entry name" value="Nucleotide-diphossugar_trans"/>
</dbReference>
<name>A0A0G4HFA5_9ALVE</name>
<feature type="transmembrane region" description="Helical" evidence="2">
    <location>
        <begin position="98"/>
        <end position="116"/>
    </location>
</feature>
<feature type="transmembrane region" description="Helical" evidence="2">
    <location>
        <begin position="781"/>
        <end position="801"/>
    </location>
</feature>
<sequence>MQTQADEDSCCNIWRDSLRTSLKAAYVVFKAFCASLFFTALNIAVGACLCATVPQSQIENFTLGLGVAFDMFTLKGHVSFCVSENKRELQRQQGVLMSLQLSVFLSMAVWIAMRLVPWATSDVRKLCKRCQKRWRLRREVSRVPPSVSAVSAAQTLPHNAGGGASHRGLQPQKKTLPEPYSTRSKSWFLNLSRWIYAENLHKAKLRSSNFRSVAHFCFLAVLVTLNSFIFCLAMPATVDDNGDLRDGETCGKNASSMIAVSGYLFFMTAFELFILFAGLCFVRFPPVDLIPSREEENLERRPGGGIALQRFPTSRPEISFHRSGVSQLSGSSILSDEENSDSGQMEGGPSASFSPGEVSAFYSACSAQRRATSRFPEEDDAPKEDGPGEAWGEGGVGVKPMREWEYSESRRRTCLIILTHCLCGDEAGKELIRNTLRAAVKVIPPGNILVADNARTLSPPDNEEEVVRQLGEDLGLDPKSGSKNGSFHYLYLPVGNKTIASFWALRYWLPRLEAESFTGSGRKDGQPFIDLALLIDDDVQLPERLLIPRERFLLDPTLGCIAYSIAALPPPGASFGGRLWVDLQGVEYMAAGMFRKLHAVAGGALGPHGAIALWRIDVLLEHVYPFHDSEFIGDDIQMGMRMWLSSVTLPDSSSSSSSPTRTQRNIEGSSEGCCGCCRRGKRKGKTKKRHFWLDYCVESCVDTETPSDFLILWKQRWLSWDLAAQRNASKALVFIVLSFWKGQWRLWLANLSLLAEAFVLLLEWSKWPILIYIIFSRSRLLALLLLTFLIVDWILLGLILLKNSKRGIRLPSLWAILVFPLYRQVDWRNLWVLPPGFEVRRPLALLEASKEPLLFEDAAAHAGIGFLILCAALEIGGRFSREDSGVTTSLAVCLAVLLVLLLWVLAPTFLTGYRKKHRLERLYDPLIRLSGFAVPSRLAALAATLRAHKKQKIIGGQRPDFAYSSVPSPPRPSLWRRFQFCVAALLPRCLFRLFFFDWSGHQETQRLWERTVDDAQVFKQEEIDSAELLRGFNKNTQKGTSPPPRAPTLQASFSLFFLFSGCSLISDFELVRVLRRKVADEMGEEDEEENQERDGGESPRQGGEGGGGGAGSPRGPPLAPSFFARRQTNNAGDPSPGGVSDSSPVYASAMSKSVRANRELRRVLEINRFGSRTDLGKTLRTIRGLRRSSLQSQRSKAATATEEVDAALANIKWNVDDEKAKDAPKFLERLKTTKSFDLKTKRGNSVSRDGRSEDVRTERSLQSDWEDREKRNEDVGSVQEEDGLDDEGQSEGDRKISEASPSVHSPPTSPNLRSAFKRGQTQTAGGESRRVVAIVDLRMSLDDLPMESEGDAGSPAGPGPLRAKGGGTTSESLESIKLEASGVSLKNRKFGDPRAPPVAGALALAVHVLCVIILFLLLPQPLILSASIEGAATDVNVGMTAALDGFLLLTACSVIPLVCQKVFFELPKDTVPLNSRFIHLVEERQKASHLPVPVTLSVNFSSPVPPGGIVGSSSAKHNTSFAKVNSSSVQPQASVSKAPADISIVVPDLTDERGLEGDTKKKEGTLDADAISTIKEKEREGSSPPVSAGKLSSRESSFVPLPSEASDRLGEEQEFLGQGLQCSEDFQKRLGCMETTGVVVLSVLAAVGVGICAFLSLRPMSAEERQMFEARLWAFALWYLVILPLLSAVAVASVLWTACRSAAFDPLLNAFPGLARFQSCGAQPCPESVWLEAFQGLQQGVSAEALAQGIGVAEGEIDVRTGEGGDVLQSPRASKSAFAILSESPIETEKTLRRLYGEGHWLSTDLPSWF</sequence>
<feature type="transmembrane region" description="Helical" evidence="2">
    <location>
        <begin position="258"/>
        <end position="282"/>
    </location>
</feature>
<protein>
    <submittedName>
        <fullName evidence="3">Uncharacterized protein</fullName>
    </submittedName>
</protein>
<dbReference type="VEuPathDB" id="CryptoDB:Cvel_6636"/>